<dbReference type="InterPro" id="IPR019734">
    <property type="entry name" value="TPR_rpt"/>
</dbReference>
<dbReference type="Pfam" id="PF13424">
    <property type="entry name" value="TPR_12"/>
    <property type="match status" value="1"/>
</dbReference>
<keyword evidence="1" id="KW-0802">TPR repeat</keyword>
<dbReference type="Pfam" id="PF13374">
    <property type="entry name" value="TPR_10"/>
    <property type="match status" value="1"/>
</dbReference>
<evidence type="ECO:0000313" key="2">
    <source>
        <dbReference type="EMBL" id="SLM38765.1"/>
    </source>
</evidence>
<organism evidence="2 3">
    <name type="scientific">Lasallia pustulata</name>
    <dbReference type="NCBI Taxonomy" id="136370"/>
    <lineage>
        <taxon>Eukaryota</taxon>
        <taxon>Fungi</taxon>
        <taxon>Dikarya</taxon>
        <taxon>Ascomycota</taxon>
        <taxon>Pezizomycotina</taxon>
        <taxon>Lecanoromycetes</taxon>
        <taxon>OSLEUM clade</taxon>
        <taxon>Umbilicariomycetidae</taxon>
        <taxon>Umbilicariales</taxon>
        <taxon>Umbilicariaceae</taxon>
        <taxon>Lasallia</taxon>
    </lineage>
</organism>
<dbReference type="AlphaFoldDB" id="A0A1W5D6T2"/>
<dbReference type="Proteomes" id="UP000192927">
    <property type="component" value="Unassembled WGS sequence"/>
</dbReference>
<dbReference type="PANTHER" id="PTHR46082">
    <property type="entry name" value="ATP/GTP-BINDING PROTEIN-RELATED"/>
    <property type="match status" value="1"/>
</dbReference>
<reference evidence="3" key="1">
    <citation type="submission" date="2017-03" db="EMBL/GenBank/DDBJ databases">
        <authorList>
            <person name="Sharma R."/>
            <person name="Thines M."/>
        </authorList>
    </citation>
    <scope>NUCLEOTIDE SEQUENCE [LARGE SCALE GENOMIC DNA]</scope>
</reference>
<proteinExistence type="predicted"/>
<dbReference type="InterPro" id="IPR011990">
    <property type="entry name" value="TPR-like_helical_dom_sf"/>
</dbReference>
<evidence type="ECO:0000256" key="1">
    <source>
        <dbReference type="PROSITE-ProRule" id="PRU00339"/>
    </source>
</evidence>
<dbReference type="PROSITE" id="PS50005">
    <property type="entry name" value="TPR"/>
    <property type="match status" value="1"/>
</dbReference>
<dbReference type="SUPFAM" id="SSF48452">
    <property type="entry name" value="TPR-like"/>
    <property type="match status" value="1"/>
</dbReference>
<feature type="repeat" description="TPR" evidence="1">
    <location>
        <begin position="27"/>
        <end position="60"/>
    </location>
</feature>
<dbReference type="EMBL" id="FWEW01002806">
    <property type="protein sequence ID" value="SLM38765.1"/>
    <property type="molecule type" value="Genomic_DNA"/>
</dbReference>
<protein>
    <submittedName>
        <fullName evidence="2">Beta transducin-like protein het-e4s</fullName>
    </submittedName>
</protein>
<dbReference type="Gene3D" id="1.25.40.10">
    <property type="entry name" value="Tetratricopeptide repeat domain"/>
    <property type="match status" value="1"/>
</dbReference>
<dbReference type="PANTHER" id="PTHR46082:SF6">
    <property type="entry name" value="AAA+ ATPASE DOMAIN-CONTAINING PROTEIN-RELATED"/>
    <property type="match status" value="1"/>
</dbReference>
<dbReference type="InterPro" id="IPR053137">
    <property type="entry name" value="NLR-like"/>
</dbReference>
<accession>A0A1W5D6T2</accession>
<keyword evidence="3" id="KW-1185">Reference proteome</keyword>
<name>A0A1W5D6T2_9LECA</name>
<evidence type="ECO:0000313" key="3">
    <source>
        <dbReference type="Proteomes" id="UP000192927"/>
    </source>
</evidence>
<sequence length="116" mass="13170">MAEAEAMYRRALEGYEKAWGPEHTSTLDTVNNLGNLYRGQGKMAEAEAMYRRALEGYEKAWGPEHTSTLDTVNNLGLLYAGQGKMAEAEAMRGGRSTRRRWTRSTTWGFFMQIKAR</sequence>